<feature type="region of interest" description="Disordered" evidence="1">
    <location>
        <begin position="1"/>
        <end position="22"/>
    </location>
</feature>
<name>A0A918GBH6_9PSEU</name>
<dbReference type="PANTHER" id="PTHR23026">
    <property type="entry name" value="NADPH NITROREDUCTASE"/>
    <property type="match status" value="1"/>
</dbReference>
<organism evidence="3 4">
    <name type="scientific">Actinokineospora fastidiosa</name>
    <dbReference type="NCBI Taxonomy" id="1816"/>
    <lineage>
        <taxon>Bacteria</taxon>
        <taxon>Bacillati</taxon>
        <taxon>Actinomycetota</taxon>
        <taxon>Actinomycetes</taxon>
        <taxon>Pseudonocardiales</taxon>
        <taxon>Pseudonocardiaceae</taxon>
        <taxon>Actinokineospora</taxon>
    </lineage>
</organism>
<dbReference type="Pfam" id="PF00881">
    <property type="entry name" value="Nitroreductase"/>
    <property type="match status" value="1"/>
</dbReference>
<protein>
    <submittedName>
        <fullName evidence="3">NAD(P)H nitroreductase</fullName>
    </submittedName>
</protein>
<reference evidence="3" key="1">
    <citation type="journal article" date="2014" name="Int. J. Syst. Evol. Microbiol.">
        <title>Complete genome sequence of Corynebacterium casei LMG S-19264T (=DSM 44701T), isolated from a smear-ripened cheese.</title>
        <authorList>
            <consortium name="US DOE Joint Genome Institute (JGI-PGF)"/>
            <person name="Walter F."/>
            <person name="Albersmeier A."/>
            <person name="Kalinowski J."/>
            <person name="Ruckert C."/>
        </authorList>
    </citation>
    <scope>NUCLEOTIDE SEQUENCE</scope>
    <source>
        <strain evidence="3">JCM 3276</strain>
    </source>
</reference>
<dbReference type="GO" id="GO:0016491">
    <property type="term" value="F:oxidoreductase activity"/>
    <property type="evidence" value="ECO:0007669"/>
    <property type="project" value="InterPro"/>
</dbReference>
<feature type="domain" description="Nitroreductase" evidence="2">
    <location>
        <begin position="202"/>
        <end position="326"/>
    </location>
</feature>
<dbReference type="Gene3D" id="3.40.109.10">
    <property type="entry name" value="NADH Oxidase"/>
    <property type="match status" value="1"/>
</dbReference>
<evidence type="ECO:0000256" key="1">
    <source>
        <dbReference type="SAM" id="MobiDB-lite"/>
    </source>
</evidence>
<accession>A0A918GBH6</accession>
<evidence type="ECO:0000313" key="3">
    <source>
        <dbReference type="EMBL" id="GGS28655.1"/>
    </source>
</evidence>
<dbReference type="InterPro" id="IPR000415">
    <property type="entry name" value="Nitroreductase-like"/>
</dbReference>
<dbReference type="InterPro" id="IPR050627">
    <property type="entry name" value="Nitroreductase/BluB"/>
</dbReference>
<dbReference type="EMBL" id="BMRB01000002">
    <property type="protein sequence ID" value="GGS28655.1"/>
    <property type="molecule type" value="Genomic_DNA"/>
</dbReference>
<sequence>MARTENKENGMGDVDGDIARDETPWHRLGVVVRGGERPARRESARSGGRGHWTHAEEVVMAAATGRAPSARNSQPWALETRGRDVLLVERVDGRPPAHDPTGRDRLISCGAALANLRVAVRRLGWAESWREYPLPDRRDVVALVRAGAWSEPTAAEMSRYAAIGARRSHRPPFASPPAEPARLVEESDVAGAAVVLLDGQARDEALARLLRHAVDLIGKDPACRAELSAWTEPRSWDGLDAGAAQDPVVQAARFSGEAHFVVTTTGDGPGDHLRAGVALEQTWLAATSMGLAASVITQPLHLPEVRAGLVEAAELPGFPQAVLRVGVPAVDIAPTPRRPVTAVLLDPAT</sequence>
<evidence type="ECO:0000259" key="2">
    <source>
        <dbReference type="Pfam" id="PF00881"/>
    </source>
</evidence>
<dbReference type="AlphaFoldDB" id="A0A918GBH6"/>
<dbReference type="InterPro" id="IPR029479">
    <property type="entry name" value="Nitroreductase"/>
</dbReference>
<evidence type="ECO:0000313" key="4">
    <source>
        <dbReference type="Proteomes" id="UP000660680"/>
    </source>
</evidence>
<dbReference type="Proteomes" id="UP000660680">
    <property type="component" value="Unassembled WGS sequence"/>
</dbReference>
<keyword evidence="4" id="KW-1185">Reference proteome</keyword>
<reference evidence="3" key="2">
    <citation type="submission" date="2020-09" db="EMBL/GenBank/DDBJ databases">
        <authorList>
            <person name="Sun Q."/>
            <person name="Ohkuma M."/>
        </authorList>
    </citation>
    <scope>NUCLEOTIDE SEQUENCE</scope>
    <source>
        <strain evidence="3">JCM 3276</strain>
    </source>
</reference>
<dbReference type="SUPFAM" id="SSF55469">
    <property type="entry name" value="FMN-dependent nitroreductase-like"/>
    <property type="match status" value="2"/>
</dbReference>
<proteinExistence type="predicted"/>
<feature type="compositionally biased region" description="Basic and acidic residues" evidence="1">
    <location>
        <begin position="1"/>
        <end position="10"/>
    </location>
</feature>
<dbReference type="PANTHER" id="PTHR23026:SF123">
    <property type="entry name" value="NAD(P)H NITROREDUCTASE RV3131-RELATED"/>
    <property type="match status" value="1"/>
</dbReference>
<gene>
    <name evidence="3" type="ORF">GCM10010171_22210</name>
</gene>
<comment type="caution">
    <text evidence="3">The sequence shown here is derived from an EMBL/GenBank/DDBJ whole genome shotgun (WGS) entry which is preliminary data.</text>
</comment>